<protein>
    <submittedName>
        <fullName evidence="1">Wsv321-like protein</fullName>
    </submittedName>
</protein>
<reference evidence="1" key="1">
    <citation type="journal article" date="2018" name="J. Virol.">
        <title>Crustacean Genome Exploration Reveals the Evolutionary Origin of White Spot Syndrome Virus.</title>
        <authorList>
            <person name="Kawato S."/>
            <person name="Shitara A."/>
            <person name="Wang Y."/>
            <person name="Nozaki R."/>
            <person name="Kondo H."/>
            <person name="Hirono I."/>
        </authorList>
    </citation>
    <scope>NUCLEOTIDE SEQUENCE</scope>
    <source>
        <strain evidence="1">Mikawa-1</strain>
    </source>
</reference>
<evidence type="ECO:0000313" key="1">
    <source>
        <dbReference type="EMBL" id="GBG35489.1"/>
    </source>
</evidence>
<sequence>MGNMRFIAVLMLVALAAIITAVLFTNHSNYLTNINPSLDLTRRLGLKGTFTPEDIKDNNGILRDSLNSCVKLKIILEEIKKYNKSLDKSE</sequence>
<dbReference type="EMBL" id="BFCE01000004">
    <property type="protein sequence ID" value="GBG35489.1"/>
    <property type="molecule type" value="Genomic_DNA"/>
</dbReference>
<organism evidence="1">
    <name type="scientific">Metapenaeus ensis nimavirus</name>
    <dbReference type="NCBI Taxonomy" id="2133794"/>
    <lineage>
        <taxon>Viruses</taxon>
        <taxon>Viruses incertae sedis</taxon>
        <taxon>Naldaviricetes</taxon>
        <taxon>Nimaviridae</taxon>
    </lineage>
</organism>
<accession>A0A401IPE5</accession>
<proteinExistence type="predicted"/>
<name>A0A401IPE5_9VIRU</name>
<comment type="caution">
    <text evidence="1">The sequence shown here is derived from an EMBL/GenBank/DDBJ whole genome shotgun (WGS) entry which is preliminary data.</text>
</comment>